<keyword evidence="1" id="KW-1133">Transmembrane helix</keyword>
<reference evidence="2 3" key="1">
    <citation type="submission" date="2023-03" db="EMBL/GenBank/DDBJ databases">
        <title>Achromobacter spanius LIG8.</title>
        <authorList>
            <person name="Shrestha S."/>
        </authorList>
    </citation>
    <scope>NUCLEOTIDE SEQUENCE [LARGE SCALE GENOMIC DNA]</scope>
    <source>
        <strain evidence="2 3">LIG8</strain>
    </source>
</reference>
<keyword evidence="1" id="KW-0812">Transmembrane</keyword>
<gene>
    <name evidence="2" type="ORF">P8T11_05475</name>
</gene>
<dbReference type="EMBL" id="CP121261">
    <property type="protein sequence ID" value="WFP09334.1"/>
    <property type="molecule type" value="Genomic_DNA"/>
</dbReference>
<keyword evidence="1" id="KW-0472">Membrane</keyword>
<proteinExistence type="predicted"/>
<dbReference type="InterPro" id="IPR025489">
    <property type="entry name" value="DUF4381"/>
</dbReference>
<dbReference type="Proteomes" id="UP001214170">
    <property type="component" value="Chromosome"/>
</dbReference>
<dbReference type="Pfam" id="PF14316">
    <property type="entry name" value="DUF4381"/>
    <property type="match status" value="1"/>
</dbReference>
<protein>
    <submittedName>
        <fullName evidence="2">DUF4381 domain-containing protein</fullName>
    </submittedName>
</protein>
<dbReference type="RefSeq" id="WP_268077887.1">
    <property type="nucleotide sequence ID" value="NZ_CP106885.1"/>
</dbReference>
<sequence>MNANDASPSIDQLLQLPLPAPVSYWPQTWGWAVLLALLLLVAGWAVWRAVRKHRRNRYRRAGLLELDAMRQAAQADPLAARALPVLLKRVGLSAVPPEDRTRVAALTGPGWVAVMVADGGNFAPDADALLRTLAYAPPASVKAIPDAQLQALFAASRQWMEHHHVAA</sequence>
<evidence type="ECO:0000256" key="1">
    <source>
        <dbReference type="SAM" id="Phobius"/>
    </source>
</evidence>
<evidence type="ECO:0000313" key="2">
    <source>
        <dbReference type="EMBL" id="WFP09334.1"/>
    </source>
</evidence>
<name>A0ABY8GXW1_9BURK</name>
<feature type="transmembrane region" description="Helical" evidence="1">
    <location>
        <begin position="29"/>
        <end position="50"/>
    </location>
</feature>
<keyword evidence="3" id="KW-1185">Reference proteome</keyword>
<accession>A0ABY8GXW1</accession>
<organism evidence="2 3">
    <name type="scientific">Achromobacter spanius</name>
    <dbReference type="NCBI Taxonomy" id="217203"/>
    <lineage>
        <taxon>Bacteria</taxon>
        <taxon>Pseudomonadati</taxon>
        <taxon>Pseudomonadota</taxon>
        <taxon>Betaproteobacteria</taxon>
        <taxon>Burkholderiales</taxon>
        <taxon>Alcaligenaceae</taxon>
        <taxon>Achromobacter</taxon>
    </lineage>
</organism>
<evidence type="ECO:0000313" key="3">
    <source>
        <dbReference type="Proteomes" id="UP001214170"/>
    </source>
</evidence>